<reference evidence="2 3" key="2">
    <citation type="journal article" date="2023" name="Mol. Biol. Evol.">
        <title>Genomics of Secondarily Temperate Adaptation in the Only Non-Antarctic Icefish.</title>
        <authorList>
            <person name="Rivera-Colon A.G."/>
            <person name="Rayamajhi N."/>
            <person name="Minhas B.F."/>
            <person name="Madrigal G."/>
            <person name="Bilyk K.T."/>
            <person name="Yoon V."/>
            <person name="Hune M."/>
            <person name="Gregory S."/>
            <person name="Cheng C.H.C."/>
            <person name="Catchen J.M."/>
        </authorList>
    </citation>
    <scope>NUCLEOTIDE SEQUENCE [LARGE SCALE GENOMIC DNA]</scope>
    <source>
        <strain evidence="2">JMC-PN-2008</strain>
    </source>
</reference>
<protein>
    <submittedName>
        <fullName evidence="2">Uncharacterized protein</fullName>
    </submittedName>
</protein>
<name>A0AAN8ANT1_ELEMC</name>
<dbReference type="EMBL" id="JAUZQC010000012">
    <property type="protein sequence ID" value="KAK5861683.1"/>
    <property type="molecule type" value="Genomic_DNA"/>
</dbReference>
<evidence type="ECO:0000313" key="2">
    <source>
        <dbReference type="EMBL" id="KAK5861683.1"/>
    </source>
</evidence>
<keyword evidence="3" id="KW-1185">Reference proteome</keyword>
<dbReference type="Proteomes" id="UP001346869">
    <property type="component" value="Unassembled WGS sequence"/>
</dbReference>
<accession>A0AAN8ANT1</accession>
<organism evidence="2 3">
    <name type="scientific">Eleginops maclovinus</name>
    <name type="common">Patagonian blennie</name>
    <name type="synonym">Eleginus maclovinus</name>
    <dbReference type="NCBI Taxonomy" id="56733"/>
    <lineage>
        <taxon>Eukaryota</taxon>
        <taxon>Metazoa</taxon>
        <taxon>Chordata</taxon>
        <taxon>Craniata</taxon>
        <taxon>Vertebrata</taxon>
        <taxon>Euteleostomi</taxon>
        <taxon>Actinopterygii</taxon>
        <taxon>Neopterygii</taxon>
        <taxon>Teleostei</taxon>
        <taxon>Neoteleostei</taxon>
        <taxon>Acanthomorphata</taxon>
        <taxon>Eupercaria</taxon>
        <taxon>Perciformes</taxon>
        <taxon>Notothenioidei</taxon>
        <taxon>Eleginopidae</taxon>
        <taxon>Eleginops</taxon>
    </lineage>
</organism>
<comment type="caution">
    <text evidence="2">The sequence shown here is derived from an EMBL/GenBank/DDBJ whole genome shotgun (WGS) entry which is preliminary data.</text>
</comment>
<evidence type="ECO:0000313" key="3">
    <source>
        <dbReference type="Proteomes" id="UP001346869"/>
    </source>
</evidence>
<gene>
    <name evidence="2" type="ORF">PBY51_017140</name>
</gene>
<keyword evidence="1" id="KW-0732">Signal</keyword>
<dbReference type="AlphaFoldDB" id="A0AAN8ANT1"/>
<proteinExistence type="predicted"/>
<feature type="signal peptide" evidence="1">
    <location>
        <begin position="1"/>
        <end position="15"/>
    </location>
</feature>
<reference evidence="2 3" key="1">
    <citation type="journal article" date="2023" name="Genes (Basel)">
        <title>Chromosome-Level Genome Assembly and Circadian Gene Repertoire of the Patagonia Blennie Eleginops maclovinus-The Closest Ancestral Proxy of Antarctic Cryonotothenioids.</title>
        <authorList>
            <person name="Cheng C.C."/>
            <person name="Rivera-Colon A.G."/>
            <person name="Minhas B.F."/>
            <person name="Wilson L."/>
            <person name="Rayamajhi N."/>
            <person name="Vargas-Chacoff L."/>
            <person name="Catchen J.M."/>
        </authorList>
    </citation>
    <scope>NUCLEOTIDE SEQUENCE [LARGE SCALE GENOMIC DNA]</scope>
    <source>
        <strain evidence="2">JMC-PN-2008</strain>
    </source>
</reference>
<feature type="chain" id="PRO_5042888937" evidence="1">
    <location>
        <begin position="16"/>
        <end position="138"/>
    </location>
</feature>
<sequence>MLLFSVLGITVLAAGGSVDGSSGALNTPLPCCTDATLEFNPRCETVFSHNDMPFAWFLDERPNCSAPCLEMKDGLMKMRGCLNVTANAVCTDNNGRIDLEDIHYIPEKHCAALISSSTERGHYWWVVLLLWAAVSAAL</sequence>
<evidence type="ECO:0000256" key="1">
    <source>
        <dbReference type="SAM" id="SignalP"/>
    </source>
</evidence>